<protein>
    <submittedName>
        <fullName evidence="1">Uncharacterized protein</fullName>
    </submittedName>
</protein>
<evidence type="ECO:0000313" key="1">
    <source>
        <dbReference type="EMBL" id="MFC5395751.1"/>
    </source>
</evidence>
<gene>
    <name evidence="1" type="ORF">ACFPPC_24255</name>
</gene>
<organism evidence="1 2">
    <name type="scientific">Bosea vestrisii</name>
    <dbReference type="NCBI Taxonomy" id="151416"/>
    <lineage>
        <taxon>Bacteria</taxon>
        <taxon>Pseudomonadati</taxon>
        <taxon>Pseudomonadota</taxon>
        <taxon>Alphaproteobacteria</taxon>
        <taxon>Hyphomicrobiales</taxon>
        <taxon>Boseaceae</taxon>
        <taxon>Bosea</taxon>
    </lineage>
</organism>
<comment type="caution">
    <text evidence="1">The sequence shown here is derived from an EMBL/GenBank/DDBJ whole genome shotgun (WGS) entry which is preliminary data.</text>
</comment>
<dbReference type="RefSeq" id="WP_377011849.1">
    <property type="nucleotide sequence ID" value="NZ_JBHSLV010000055.1"/>
</dbReference>
<sequence>MTRASAEIGKPLKCELNPYQSAKGLQVKEEHHSPEQAMTYSSQDIANALLRIKEDGFVLDNDAFGYAAIRWDARRLKRDLREAGYAGADLIHMWTPPMATTFLSR</sequence>
<dbReference type="Proteomes" id="UP001596104">
    <property type="component" value="Unassembled WGS sequence"/>
</dbReference>
<evidence type="ECO:0000313" key="2">
    <source>
        <dbReference type="Proteomes" id="UP001596104"/>
    </source>
</evidence>
<dbReference type="EMBL" id="JBHSLV010000055">
    <property type="protein sequence ID" value="MFC5395751.1"/>
    <property type="molecule type" value="Genomic_DNA"/>
</dbReference>
<reference evidence="2" key="1">
    <citation type="journal article" date="2019" name="Int. J. Syst. Evol. Microbiol.">
        <title>The Global Catalogue of Microorganisms (GCM) 10K type strain sequencing project: providing services to taxonomists for standard genome sequencing and annotation.</title>
        <authorList>
            <consortium name="The Broad Institute Genomics Platform"/>
            <consortium name="The Broad Institute Genome Sequencing Center for Infectious Disease"/>
            <person name="Wu L."/>
            <person name="Ma J."/>
        </authorList>
    </citation>
    <scope>NUCLEOTIDE SEQUENCE [LARGE SCALE GENOMIC DNA]</scope>
    <source>
        <strain evidence="2">CGMCC 1.16326</strain>
    </source>
</reference>
<name>A0ABW0HEU3_9HYPH</name>
<proteinExistence type="predicted"/>
<keyword evidence="2" id="KW-1185">Reference proteome</keyword>
<accession>A0ABW0HEU3</accession>